<dbReference type="Proteomes" id="UP000789595">
    <property type="component" value="Unassembled WGS sequence"/>
</dbReference>
<accession>A0A8J2SDW4</accession>
<gene>
    <name evidence="1" type="ORF">PECAL_2P30120</name>
</gene>
<dbReference type="EMBL" id="CAKKNE010000002">
    <property type="protein sequence ID" value="CAH0369868.1"/>
    <property type="molecule type" value="Genomic_DNA"/>
</dbReference>
<reference evidence="1" key="1">
    <citation type="submission" date="2021-11" db="EMBL/GenBank/DDBJ databases">
        <authorList>
            <consortium name="Genoscope - CEA"/>
            <person name="William W."/>
        </authorList>
    </citation>
    <scope>NUCLEOTIDE SEQUENCE</scope>
</reference>
<keyword evidence="2" id="KW-1185">Reference proteome</keyword>
<proteinExistence type="predicted"/>
<evidence type="ECO:0000313" key="2">
    <source>
        <dbReference type="Proteomes" id="UP000789595"/>
    </source>
</evidence>
<sequence>MYEANPFLNIVSEMLRAGASMDSVKAGGSEWSAEEWIRSLNSNIHTGGWANRVHWAACTKLVDDIRAAGGTWTAYRRQSRKDVLRLRSLVLRGRTKDAADPVAARVLRLPNELCWHVLQFWRATSAATGEVI</sequence>
<evidence type="ECO:0000313" key="1">
    <source>
        <dbReference type="EMBL" id="CAH0369868.1"/>
    </source>
</evidence>
<protein>
    <submittedName>
        <fullName evidence="1">Uncharacterized protein</fullName>
    </submittedName>
</protein>
<dbReference type="AlphaFoldDB" id="A0A8J2SDW4"/>
<comment type="caution">
    <text evidence="1">The sequence shown here is derived from an EMBL/GenBank/DDBJ whole genome shotgun (WGS) entry which is preliminary data.</text>
</comment>
<organism evidence="1 2">
    <name type="scientific">Pelagomonas calceolata</name>
    <dbReference type="NCBI Taxonomy" id="35677"/>
    <lineage>
        <taxon>Eukaryota</taxon>
        <taxon>Sar</taxon>
        <taxon>Stramenopiles</taxon>
        <taxon>Ochrophyta</taxon>
        <taxon>Pelagophyceae</taxon>
        <taxon>Pelagomonadales</taxon>
        <taxon>Pelagomonadaceae</taxon>
        <taxon>Pelagomonas</taxon>
    </lineage>
</organism>
<name>A0A8J2SDW4_9STRA</name>